<evidence type="ECO:0000256" key="3">
    <source>
        <dbReference type="ARBA" id="ARBA00023027"/>
    </source>
</evidence>
<keyword evidence="1" id="KW-0479">Metal-binding</keyword>
<dbReference type="InterPro" id="IPR005255">
    <property type="entry name" value="PdxA_fam"/>
</dbReference>
<evidence type="ECO:0000256" key="1">
    <source>
        <dbReference type="ARBA" id="ARBA00022723"/>
    </source>
</evidence>
<protein>
    <submittedName>
        <fullName evidence="4">Uncharacterized protein</fullName>
    </submittedName>
</protein>
<accession>A0A382CQS4</accession>
<dbReference type="PANTHER" id="PTHR30004">
    <property type="entry name" value="4-HYDROXYTHREONINE-4-PHOSPHATE DEHYDROGENASE"/>
    <property type="match status" value="1"/>
</dbReference>
<dbReference type="EMBL" id="UINC01035565">
    <property type="protein sequence ID" value="SVB28172.1"/>
    <property type="molecule type" value="Genomic_DNA"/>
</dbReference>
<gene>
    <name evidence="4" type="ORF">METZ01_LOCUS181026</name>
</gene>
<name>A0A382CQS4_9ZZZZ</name>
<dbReference type="GO" id="GO:0016491">
    <property type="term" value="F:oxidoreductase activity"/>
    <property type="evidence" value="ECO:0007669"/>
    <property type="project" value="UniProtKB-KW"/>
</dbReference>
<dbReference type="Gene3D" id="3.40.718.10">
    <property type="entry name" value="Isopropylmalate Dehydrogenase"/>
    <property type="match status" value="1"/>
</dbReference>
<dbReference type="Pfam" id="PF04166">
    <property type="entry name" value="PdxA"/>
    <property type="match status" value="1"/>
</dbReference>
<dbReference type="AlphaFoldDB" id="A0A382CQS4"/>
<dbReference type="PANTHER" id="PTHR30004:SF6">
    <property type="entry name" value="D-THREONATE 4-PHOSPHATE DEHYDROGENASE"/>
    <property type="match status" value="1"/>
</dbReference>
<keyword evidence="3" id="KW-0520">NAD</keyword>
<evidence type="ECO:0000256" key="2">
    <source>
        <dbReference type="ARBA" id="ARBA00023002"/>
    </source>
</evidence>
<dbReference type="GO" id="GO:0051287">
    <property type="term" value="F:NAD binding"/>
    <property type="evidence" value="ECO:0007669"/>
    <property type="project" value="InterPro"/>
</dbReference>
<proteinExistence type="predicted"/>
<keyword evidence="2" id="KW-0560">Oxidoreductase</keyword>
<evidence type="ECO:0000313" key="4">
    <source>
        <dbReference type="EMBL" id="SVB28172.1"/>
    </source>
</evidence>
<reference evidence="4" key="1">
    <citation type="submission" date="2018-05" db="EMBL/GenBank/DDBJ databases">
        <authorList>
            <person name="Lanie J.A."/>
            <person name="Ng W.-L."/>
            <person name="Kazmierczak K.M."/>
            <person name="Andrzejewski T.M."/>
            <person name="Davidsen T.M."/>
            <person name="Wayne K.J."/>
            <person name="Tettelin H."/>
            <person name="Glass J.I."/>
            <person name="Rusch D."/>
            <person name="Podicherti R."/>
            <person name="Tsui H.-C.T."/>
            <person name="Winkler M.E."/>
        </authorList>
    </citation>
    <scope>NUCLEOTIDE SEQUENCE</scope>
</reference>
<dbReference type="SUPFAM" id="SSF53659">
    <property type="entry name" value="Isocitrate/Isopropylmalate dehydrogenase-like"/>
    <property type="match status" value="1"/>
</dbReference>
<dbReference type="GO" id="GO:0046872">
    <property type="term" value="F:metal ion binding"/>
    <property type="evidence" value="ECO:0007669"/>
    <property type="project" value="UniProtKB-KW"/>
</dbReference>
<organism evidence="4">
    <name type="scientific">marine metagenome</name>
    <dbReference type="NCBI Taxonomy" id="408172"/>
    <lineage>
        <taxon>unclassified sequences</taxon>
        <taxon>metagenomes</taxon>
        <taxon>ecological metagenomes</taxon>
    </lineage>
</organism>
<sequence length="162" mass="17518">MQDPAAYAAVRPVVYADHAVLTDVIRFLDLSIDLHPITSTQQGHFNPGCIDFIDCGVLDAPAPLGQIGADGGRAGYTYLDRAIDAALAHELDGLATAPLNKESLQAAKVPFIDHTAVLKARAAHREPMTLFVAKTLKVFFLTRHISFREISDAITKNLILDA</sequence>
<feature type="non-terminal residue" evidence="4">
    <location>
        <position position="162"/>
    </location>
</feature>